<dbReference type="InterPro" id="IPR035906">
    <property type="entry name" value="MetI-like_sf"/>
</dbReference>
<dbReference type="Gene3D" id="1.10.3720.10">
    <property type="entry name" value="MetI-like"/>
    <property type="match status" value="1"/>
</dbReference>
<keyword evidence="6 7" id="KW-0472">Membrane</keyword>
<sequence>MSSIPASRPSGSSRLFDGVLPRARHWLISIGSVALGLVVWHLAAVVVVRDPVLLPGPLATAQVLIRYLSTPYPADGETLIGHALVSMARVLAGFAVGSIIGIAVGALMAGIRGFRAMVDPFIEITRPLPPLAFVPVLIVWFGIGEAPKIILIAAGVVPVMAISTAAGLDGVSNDMLNCARCLGASEWYTMLHVRIRAAMPQIITGMRLSVGLSWTSIVAVEMIAATAGLGFVILQAGQFLNTSLIFSGILIIAALGLAIDAALRRLQWHLDPSMRP</sequence>
<keyword evidence="3" id="KW-1003">Cell membrane</keyword>
<comment type="similarity">
    <text evidence="7">Belongs to the binding-protein-dependent transport system permease family.</text>
</comment>
<evidence type="ECO:0000256" key="5">
    <source>
        <dbReference type="ARBA" id="ARBA00022989"/>
    </source>
</evidence>
<keyword evidence="2 7" id="KW-0813">Transport</keyword>
<dbReference type="OrthoDB" id="9799271at2"/>
<evidence type="ECO:0000256" key="7">
    <source>
        <dbReference type="RuleBase" id="RU363032"/>
    </source>
</evidence>
<proteinExistence type="inferred from homology"/>
<keyword evidence="5 7" id="KW-1133">Transmembrane helix</keyword>
<feature type="transmembrane region" description="Helical" evidence="7">
    <location>
        <begin position="90"/>
        <end position="112"/>
    </location>
</feature>
<feature type="transmembrane region" description="Helical" evidence="7">
    <location>
        <begin position="149"/>
        <end position="168"/>
    </location>
</feature>
<dbReference type="Proteomes" id="UP000190092">
    <property type="component" value="Unassembled WGS sequence"/>
</dbReference>
<protein>
    <submittedName>
        <fullName evidence="9">NitT/TauT family transport system permease protein</fullName>
    </submittedName>
</protein>
<dbReference type="STRING" id="225324.SAMN02745126_05167"/>
<dbReference type="GO" id="GO:0005886">
    <property type="term" value="C:plasma membrane"/>
    <property type="evidence" value="ECO:0007669"/>
    <property type="project" value="UniProtKB-SubCell"/>
</dbReference>
<dbReference type="SUPFAM" id="SSF161098">
    <property type="entry name" value="MetI-like"/>
    <property type="match status" value="1"/>
</dbReference>
<dbReference type="PROSITE" id="PS50928">
    <property type="entry name" value="ABC_TM1"/>
    <property type="match status" value="1"/>
</dbReference>
<evidence type="ECO:0000259" key="8">
    <source>
        <dbReference type="PROSITE" id="PS50928"/>
    </source>
</evidence>
<feature type="transmembrane region" description="Helical" evidence="7">
    <location>
        <begin position="26"/>
        <end position="48"/>
    </location>
</feature>
<dbReference type="PANTHER" id="PTHR30151:SF0">
    <property type="entry name" value="ABC TRANSPORTER PERMEASE PROTEIN MJ0413-RELATED"/>
    <property type="match status" value="1"/>
</dbReference>
<evidence type="ECO:0000313" key="9">
    <source>
        <dbReference type="EMBL" id="SKA32121.1"/>
    </source>
</evidence>
<feature type="transmembrane region" description="Helical" evidence="7">
    <location>
        <begin position="208"/>
        <end position="233"/>
    </location>
</feature>
<keyword evidence="10" id="KW-1185">Reference proteome</keyword>
<dbReference type="AlphaFoldDB" id="A0A1T4SW33"/>
<evidence type="ECO:0000313" key="10">
    <source>
        <dbReference type="Proteomes" id="UP000190092"/>
    </source>
</evidence>
<evidence type="ECO:0000256" key="3">
    <source>
        <dbReference type="ARBA" id="ARBA00022475"/>
    </source>
</evidence>
<dbReference type="EMBL" id="FUWJ01000010">
    <property type="protein sequence ID" value="SKA32121.1"/>
    <property type="molecule type" value="Genomic_DNA"/>
</dbReference>
<dbReference type="RefSeq" id="WP_085936905.1">
    <property type="nucleotide sequence ID" value="NZ_FUWJ01000010.1"/>
</dbReference>
<dbReference type="PANTHER" id="PTHR30151">
    <property type="entry name" value="ALKANE SULFONATE ABC TRANSPORTER-RELATED, MEMBRANE SUBUNIT"/>
    <property type="match status" value="1"/>
</dbReference>
<evidence type="ECO:0000256" key="2">
    <source>
        <dbReference type="ARBA" id="ARBA00022448"/>
    </source>
</evidence>
<keyword evidence="4 7" id="KW-0812">Transmembrane</keyword>
<evidence type="ECO:0000256" key="1">
    <source>
        <dbReference type="ARBA" id="ARBA00004651"/>
    </source>
</evidence>
<accession>A0A1T4SW33</accession>
<evidence type="ECO:0000256" key="6">
    <source>
        <dbReference type="ARBA" id="ARBA00023136"/>
    </source>
</evidence>
<dbReference type="GO" id="GO:0055085">
    <property type="term" value="P:transmembrane transport"/>
    <property type="evidence" value="ECO:0007669"/>
    <property type="project" value="InterPro"/>
</dbReference>
<dbReference type="CDD" id="cd06261">
    <property type="entry name" value="TM_PBP2"/>
    <property type="match status" value="1"/>
</dbReference>
<feature type="transmembrane region" description="Helical" evidence="7">
    <location>
        <begin position="124"/>
        <end position="143"/>
    </location>
</feature>
<gene>
    <name evidence="9" type="ORF">SAMN02745126_05167</name>
</gene>
<evidence type="ECO:0000256" key="4">
    <source>
        <dbReference type="ARBA" id="ARBA00022692"/>
    </source>
</evidence>
<reference evidence="10" key="1">
    <citation type="submission" date="2017-02" db="EMBL/GenBank/DDBJ databases">
        <authorList>
            <person name="Varghese N."/>
            <person name="Submissions S."/>
        </authorList>
    </citation>
    <scope>NUCLEOTIDE SEQUENCE [LARGE SCALE GENOMIC DNA]</scope>
    <source>
        <strain evidence="10">ATCC 27094</strain>
    </source>
</reference>
<dbReference type="InterPro" id="IPR000515">
    <property type="entry name" value="MetI-like"/>
</dbReference>
<organism evidence="9 10">
    <name type="scientific">Enhydrobacter aerosaccus</name>
    <dbReference type="NCBI Taxonomy" id="225324"/>
    <lineage>
        <taxon>Bacteria</taxon>
        <taxon>Pseudomonadati</taxon>
        <taxon>Pseudomonadota</taxon>
        <taxon>Alphaproteobacteria</taxon>
        <taxon>Hyphomicrobiales</taxon>
        <taxon>Enhydrobacter</taxon>
    </lineage>
</organism>
<dbReference type="Pfam" id="PF00528">
    <property type="entry name" value="BPD_transp_1"/>
    <property type="match status" value="1"/>
</dbReference>
<comment type="subcellular location">
    <subcellularLocation>
        <location evidence="1 7">Cell membrane</location>
        <topology evidence="1 7">Multi-pass membrane protein</topology>
    </subcellularLocation>
</comment>
<name>A0A1T4SW33_9HYPH</name>
<feature type="domain" description="ABC transmembrane type-1" evidence="8">
    <location>
        <begin position="83"/>
        <end position="263"/>
    </location>
</feature>
<feature type="transmembrane region" description="Helical" evidence="7">
    <location>
        <begin position="239"/>
        <end position="259"/>
    </location>
</feature>